<accession>A0AAW2QVH6</accession>
<evidence type="ECO:0000313" key="2">
    <source>
        <dbReference type="EMBL" id="KAL0371766.1"/>
    </source>
</evidence>
<feature type="region of interest" description="Disordered" evidence="1">
    <location>
        <begin position="93"/>
        <end position="116"/>
    </location>
</feature>
<reference evidence="2" key="2">
    <citation type="journal article" date="2024" name="Plant">
        <title>Genomic evolution and insights into agronomic trait innovations of Sesamum species.</title>
        <authorList>
            <person name="Miao H."/>
            <person name="Wang L."/>
            <person name="Qu L."/>
            <person name="Liu H."/>
            <person name="Sun Y."/>
            <person name="Le M."/>
            <person name="Wang Q."/>
            <person name="Wei S."/>
            <person name="Zheng Y."/>
            <person name="Lin W."/>
            <person name="Duan Y."/>
            <person name="Cao H."/>
            <person name="Xiong S."/>
            <person name="Wang X."/>
            <person name="Wei L."/>
            <person name="Li C."/>
            <person name="Ma Q."/>
            <person name="Ju M."/>
            <person name="Zhao R."/>
            <person name="Li G."/>
            <person name="Mu C."/>
            <person name="Tian Q."/>
            <person name="Mei H."/>
            <person name="Zhang T."/>
            <person name="Gao T."/>
            <person name="Zhang H."/>
        </authorList>
    </citation>
    <scope>NUCLEOTIDE SEQUENCE</scope>
    <source>
        <strain evidence="2">KEN8</strain>
    </source>
</reference>
<sequence>MGPVASGHIGSTHGARSNKIVWTSYMEHRFIEFMHEEFISHRLQSSTFSPPENPKYKKIVEHGLPHFDLCTQMFARNTASGGLARFRTKAPHAFQTPHDGENEQMTGISLGGSRSRDDYEDTAVLELSQTGTPQTDLPSAPFGSKRQARLDARVLQLKKCKNMDKLNESLQGKIDRLGPKATDAIERCVNELTNFKDLPDHLTLASTSEGASHDNDSSIGTPSTPGSPGSDESDMPKEFYYFRDVICPKLFRENVAPNTSVLQGEGRVTKIMSTPYASRARLPVSITSRRWEYFMQTVGMHKRHRDSMERFEHLLETIHRMFHQVLSALCTLAPEMITRPNWTSTYPKIASNPVFLDDFSGYKLFDIEKKVTLVSRDVVFRENIFPYEGWHIHQLNVNNALLHGHLEEGIYMSAPEGYSVPPSHDLHISVHKLIPFLYDNRAALHIVSNPVFHEQTKHLEIDNHLIRDHYKSGFLAHSHVPSKEKLADVSTKSLTEPLFHSLIRKLGLIDFIPSPASGG</sequence>
<proteinExistence type="predicted"/>
<reference evidence="2" key="1">
    <citation type="submission" date="2020-06" db="EMBL/GenBank/DDBJ databases">
        <authorList>
            <person name="Li T."/>
            <person name="Hu X."/>
            <person name="Zhang T."/>
            <person name="Song X."/>
            <person name="Zhang H."/>
            <person name="Dai N."/>
            <person name="Sheng W."/>
            <person name="Hou X."/>
            <person name="Wei L."/>
        </authorList>
    </citation>
    <scope>NUCLEOTIDE SEQUENCE</scope>
    <source>
        <strain evidence="2">KEN8</strain>
        <tissue evidence="2">Leaf</tissue>
    </source>
</reference>
<protein>
    <submittedName>
        <fullName evidence="2">Uncharacterized protein</fullName>
    </submittedName>
</protein>
<dbReference type="EMBL" id="JACGWM010000005">
    <property type="protein sequence ID" value="KAL0371766.1"/>
    <property type="molecule type" value="Genomic_DNA"/>
</dbReference>
<gene>
    <name evidence="2" type="ORF">Scaly_0858200</name>
</gene>
<feature type="region of interest" description="Disordered" evidence="1">
    <location>
        <begin position="206"/>
        <end position="234"/>
    </location>
</feature>
<feature type="compositionally biased region" description="Low complexity" evidence="1">
    <location>
        <begin position="217"/>
        <end position="230"/>
    </location>
</feature>
<evidence type="ECO:0000256" key="1">
    <source>
        <dbReference type="SAM" id="MobiDB-lite"/>
    </source>
</evidence>
<dbReference type="CDD" id="cd09272">
    <property type="entry name" value="RNase_HI_RT_Ty1"/>
    <property type="match status" value="1"/>
</dbReference>
<name>A0AAW2QVH6_9LAMI</name>
<dbReference type="AlphaFoldDB" id="A0AAW2QVH6"/>
<organism evidence="2">
    <name type="scientific">Sesamum calycinum</name>
    <dbReference type="NCBI Taxonomy" id="2727403"/>
    <lineage>
        <taxon>Eukaryota</taxon>
        <taxon>Viridiplantae</taxon>
        <taxon>Streptophyta</taxon>
        <taxon>Embryophyta</taxon>
        <taxon>Tracheophyta</taxon>
        <taxon>Spermatophyta</taxon>
        <taxon>Magnoliopsida</taxon>
        <taxon>eudicotyledons</taxon>
        <taxon>Gunneridae</taxon>
        <taxon>Pentapetalae</taxon>
        <taxon>asterids</taxon>
        <taxon>lamiids</taxon>
        <taxon>Lamiales</taxon>
        <taxon>Pedaliaceae</taxon>
        <taxon>Sesamum</taxon>
    </lineage>
</organism>
<comment type="caution">
    <text evidence="2">The sequence shown here is derived from an EMBL/GenBank/DDBJ whole genome shotgun (WGS) entry which is preliminary data.</text>
</comment>